<organism evidence="1 2">
    <name type="scientific">Dentiscutata erythropus</name>
    <dbReference type="NCBI Taxonomy" id="1348616"/>
    <lineage>
        <taxon>Eukaryota</taxon>
        <taxon>Fungi</taxon>
        <taxon>Fungi incertae sedis</taxon>
        <taxon>Mucoromycota</taxon>
        <taxon>Glomeromycotina</taxon>
        <taxon>Glomeromycetes</taxon>
        <taxon>Diversisporales</taxon>
        <taxon>Gigasporaceae</taxon>
        <taxon>Dentiscutata</taxon>
    </lineage>
</organism>
<dbReference type="Proteomes" id="UP000789405">
    <property type="component" value="Unassembled WGS sequence"/>
</dbReference>
<accession>A0A9N9K1L7</accession>
<evidence type="ECO:0000313" key="1">
    <source>
        <dbReference type="EMBL" id="CAG8807636.1"/>
    </source>
</evidence>
<sequence length="45" mass="5607">NQELDINVDNNKNEELNKRFSDFSNWLLNTFDNYEYCKYEFDNYS</sequence>
<proteinExistence type="predicted"/>
<comment type="caution">
    <text evidence="1">The sequence shown here is derived from an EMBL/GenBank/DDBJ whole genome shotgun (WGS) entry which is preliminary data.</text>
</comment>
<protein>
    <submittedName>
        <fullName evidence="1">9930_t:CDS:1</fullName>
    </submittedName>
</protein>
<keyword evidence="2" id="KW-1185">Reference proteome</keyword>
<reference evidence="1" key="1">
    <citation type="submission" date="2021-06" db="EMBL/GenBank/DDBJ databases">
        <authorList>
            <person name="Kallberg Y."/>
            <person name="Tangrot J."/>
            <person name="Rosling A."/>
        </authorList>
    </citation>
    <scope>NUCLEOTIDE SEQUENCE</scope>
    <source>
        <strain evidence="1">MA453B</strain>
    </source>
</reference>
<name>A0A9N9K1L7_9GLOM</name>
<gene>
    <name evidence="1" type="ORF">DERYTH_LOCUS24720</name>
</gene>
<dbReference type="OrthoDB" id="10328686at2759"/>
<dbReference type="EMBL" id="CAJVPY010042802">
    <property type="protein sequence ID" value="CAG8807636.1"/>
    <property type="molecule type" value="Genomic_DNA"/>
</dbReference>
<feature type="non-terminal residue" evidence="1">
    <location>
        <position position="45"/>
    </location>
</feature>
<dbReference type="AlphaFoldDB" id="A0A9N9K1L7"/>
<feature type="non-terminal residue" evidence="1">
    <location>
        <position position="1"/>
    </location>
</feature>
<evidence type="ECO:0000313" key="2">
    <source>
        <dbReference type="Proteomes" id="UP000789405"/>
    </source>
</evidence>